<sequence>MTEILWGYDVSSPSFKILWLGEEIFSVKQIFAGILFKDSGISGIIAKFSKLEKGTVAQIVLLVDDKSVIEKEFSVKENEVLFTIEKKVFPKRKVEIVLRLKNGKLGLFSTSVGTGMGFILRKSETKYYPSSNFSIGVLV</sequence>
<reference evidence="1" key="1">
    <citation type="journal article" date="2022" name="Nat. Microbiol.">
        <title>Unique mobile elements and scalable gene flow at the prokaryote-eukaryote boundary revealed by circularized Asgard archaea genomes.</title>
        <authorList>
            <person name="Wu F."/>
            <person name="Speth D.R."/>
            <person name="Philosof A."/>
            <person name="Cremiere A."/>
            <person name="Narayanan A."/>
            <person name="Barco R.A."/>
            <person name="Connon S.A."/>
            <person name="Amend J.P."/>
            <person name="Antoshechkin I.A."/>
            <person name="Orphan V.J."/>
        </authorList>
    </citation>
    <scope>NUCLEOTIDE SEQUENCE</scope>
    <source>
        <strain evidence="1">PR6</strain>
    </source>
</reference>
<evidence type="ECO:0000313" key="1">
    <source>
        <dbReference type="EMBL" id="UJG44763.1"/>
    </source>
</evidence>
<proteinExistence type="predicted"/>
<gene>
    <name evidence="1" type="ORF">K9W46_06165</name>
</gene>
<dbReference type="AlphaFoldDB" id="A0A9Y1BT48"/>
<dbReference type="Proteomes" id="UP001200513">
    <property type="component" value="Chromosome"/>
</dbReference>
<name>A0A9Y1BT48_9ARCH</name>
<accession>A0A9Y1BT48</accession>
<organism evidence="1">
    <name type="scientific">Candidatus Heimdallarchaeum endolithica</name>
    <dbReference type="NCBI Taxonomy" id="2876572"/>
    <lineage>
        <taxon>Archaea</taxon>
        <taxon>Promethearchaeati</taxon>
        <taxon>Candidatus Heimdallarchaeota</taxon>
        <taxon>Candidatus Heimdallarchaeia (ex Rinke et al. 2021) (nom. nud.)</taxon>
        <taxon>Candidatus Heimdallarchaeales</taxon>
        <taxon>Candidatus Heimdallarchaeaceae</taxon>
        <taxon>Candidatus Heimdallarchaeum</taxon>
    </lineage>
</organism>
<protein>
    <submittedName>
        <fullName evidence="1">Uncharacterized protein</fullName>
    </submittedName>
</protein>
<dbReference type="EMBL" id="CP084167">
    <property type="protein sequence ID" value="UJG44763.1"/>
    <property type="molecule type" value="Genomic_DNA"/>
</dbReference>